<dbReference type="Proteomes" id="UP001234297">
    <property type="component" value="Chromosome 7"/>
</dbReference>
<dbReference type="EMBL" id="CM056815">
    <property type="protein sequence ID" value="KAJ8629442.1"/>
    <property type="molecule type" value="Genomic_DNA"/>
</dbReference>
<comment type="caution">
    <text evidence="1">The sequence shown here is derived from an EMBL/GenBank/DDBJ whole genome shotgun (WGS) entry which is preliminary data.</text>
</comment>
<organism evidence="1 2">
    <name type="scientific">Persea americana</name>
    <name type="common">Avocado</name>
    <dbReference type="NCBI Taxonomy" id="3435"/>
    <lineage>
        <taxon>Eukaryota</taxon>
        <taxon>Viridiplantae</taxon>
        <taxon>Streptophyta</taxon>
        <taxon>Embryophyta</taxon>
        <taxon>Tracheophyta</taxon>
        <taxon>Spermatophyta</taxon>
        <taxon>Magnoliopsida</taxon>
        <taxon>Magnoliidae</taxon>
        <taxon>Laurales</taxon>
        <taxon>Lauraceae</taxon>
        <taxon>Persea</taxon>
    </lineage>
</organism>
<proteinExistence type="predicted"/>
<evidence type="ECO:0000313" key="2">
    <source>
        <dbReference type="Proteomes" id="UP001234297"/>
    </source>
</evidence>
<protein>
    <submittedName>
        <fullName evidence="1">Uncharacterized protein</fullName>
    </submittedName>
</protein>
<evidence type="ECO:0000313" key="1">
    <source>
        <dbReference type="EMBL" id="KAJ8629442.1"/>
    </source>
</evidence>
<accession>A0ACC2L7I7</accession>
<gene>
    <name evidence="1" type="ORF">MRB53_022765</name>
</gene>
<keyword evidence="2" id="KW-1185">Reference proteome</keyword>
<sequence>MAGAMESDMGEPSLEDGEWASGALEESIPVAGLGWATGSDATDGAIIRSESAFLLHLRLHLQIPCFSVSVPLSLTHSLHSQEEEQERTRVAYFLGLVL</sequence>
<reference evidence="1 2" key="1">
    <citation type="journal article" date="2022" name="Hortic Res">
        <title>A haplotype resolved chromosomal level avocado genome allows analysis of novel avocado genes.</title>
        <authorList>
            <person name="Nath O."/>
            <person name="Fletcher S.J."/>
            <person name="Hayward A."/>
            <person name="Shaw L.M."/>
            <person name="Masouleh A.K."/>
            <person name="Furtado A."/>
            <person name="Henry R.J."/>
            <person name="Mitter N."/>
        </authorList>
    </citation>
    <scope>NUCLEOTIDE SEQUENCE [LARGE SCALE GENOMIC DNA]</scope>
    <source>
        <strain evidence="2">cv. Hass</strain>
    </source>
</reference>
<name>A0ACC2L7I7_PERAE</name>